<protein>
    <submittedName>
        <fullName evidence="2">Uncharacterized protein</fullName>
    </submittedName>
</protein>
<feature type="transmembrane region" description="Helical" evidence="1">
    <location>
        <begin position="35"/>
        <end position="54"/>
    </location>
</feature>
<accession>A0A6N9PX51</accession>
<keyword evidence="3" id="KW-1185">Reference proteome</keyword>
<proteinExistence type="predicted"/>
<dbReference type="OrthoDB" id="2658260at2"/>
<keyword evidence="1" id="KW-1133">Transmembrane helix</keyword>
<name>A0A6N9PX51_9BACL</name>
<sequence>MSASLAPVFAIAGTAIVSHITGVVLEEVGKGKYKIFLQIGTYVICMYITFELWWEAARYIARTFGVLI</sequence>
<evidence type="ECO:0000256" key="1">
    <source>
        <dbReference type="SAM" id="Phobius"/>
    </source>
</evidence>
<gene>
    <name evidence="2" type="ORF">ERL59_03790</name>
</gene>
<dbReference type="EMBL" id="SIJB01000009">
    <property type="protein sequence ID" value="NBI28081.1"/>
    <property type="molecule type" value="Genomic_DNA"/>
</dbReference>
<reference evidence="2 3" key="1">
    <citation type="submission" date="2019-01" db="EMBL/GenBank/DDBJ databases">
        <title>Chengkuizengella sp. nov., isolated from deep-sea sediment of East Pacific Ocean.</title>
        <authorList>
            <person name="Yang J."/>
            <person name="Lai Q."/>
            <person name="Shao Z."/>
        </authorList>
    </citation>
    <scope>NUCLEOTIDE SEQUENCE [LARGE SCALE GENOMIC DNA]</scope>
    <source>
        <strain evidence="2 3">YPA3-1-1</strain>
    </source>
</reference>
<evidence type="ECO:0000313" key="3">
    <source>
        <dbReference type="Proteomes" id="UP000448943"/>
    </source>
</evidence>
<keyword evidence="1" id="KW-0472">Membrane</keyword>
<organism evidence="2 3">
    <name type="scientific">Chengkuizengella marina</name>
    <dbReference type="NCBI Taxonomy" id="2507566"/>
    <lineage>
        <taxon>Bacteria</taxon>
        <taxon>Bacillati</taxon>
        <taxon>Bacillota</taxon>
        <taxon>Bacilli</taxon>
        <taxon>Bacillales</taxon>
        <taxon>Paenibacillaceae</taxon>
        <taxon>Chengkuizengella</taxon>
    </lineage>
</organism>
<dbReference type="Proteomes" id="UP000448943">
    <property type="component" value="Unassembled WGS sequence"/>
</dbReference>
<dbReference type="AlphaFoldDB" id="A0A6N9PX51"/>
<evidence type="ECO:0000313" key="2">
    <source>
        <dbReference type="EMBL" id="NBI28081.1"/>
    </source>
</evidence>
<dbReference type="RefSeq" id="WP_160644694.1">
    <property type="nucleotide sequence ID" value="NZ_SIJB01000009.1"/>
</dbReference>
<comment type="caution">
    <text evidence="2">The sequence shown here is derived from an EMBL/GenBank/DDBJ whole genome shotgun (WGS) entry which is preliminary data.</text>
</comment>
<keyword evidence="1" id="KW-0812">Transmembrane</keyword>